<keyword evidence="3 7" id="KW-0812">Transmembrane</keyword>
<accession>A0ABQ8QA06</accession>
<dbReference type="InterPro" id="IPR003807">
    <property type="entry name" value="DUF202"/>
</dbReference>
<evidence type="ECO:0000259" key="8">
    <source>
        <dbReference type="Pfam" id="PF02656"/>
    </source>
</evidence>
<evidence type="ECO:0000313" key="9">
    <source>
        <dbReference type="EMBL" id="KAJ3995325.1"/>
    </source>
</evidence>
<feature type="region of interest" description="Disordered" evidence="6">
    <location>
        <begin position="1"/>
        <end position="33"/>
    </location>
</feature>
<sequence length="236" mass="25267">MAATTEHGKPSDLSFEPSASSDSLVNSPVHSPMLSRNDTVVETIVESVEAEDNCQLQISPSSCPCPFPRDTKECGETEEKTCQSRLASSRAQSTMFTNKFKPQLVLENHGSVARDHLASERTFLAYVRTSLAVASTGVALVQLLTLSVDASTRGSSTSLTLEPTSRQMRIYAKPLGATFVVFSIVVLAVGLTRYFSIQNALTLNQFPVARLVIISSSFILGALVVCTFGILVAGSS</sequence>
<feature type="domain" description="DUF202" evidence="8">
    <location>
        <begin position="114"/>
        <end position="199"/>
    </location>
</feature>
<keyword evidence="5 7" id="KW-0472">Membrane</keyword>
<reference evidence="9" key="1">
    <citation type="submission" date="2022-08" db="EMBL/GenBank/DDBJ databases">
        <authorList>
            <consortium name="DOE Joint Genome Institute"/>
            <person name="Min B."/>
            <person name="Riley R."/>
            <person name="Sierra-Patev S."/>
            <person name="Naranjo-Ortiz M."/>
            <person name="Looney B."/>
            <person name="Konkel Z."/>
            <person name="Slot J.C."/>
            <person name="Sakamoto Y."/>
            <person name="Steenwyk J.L."/>
            <person name="Rokas A."/>
            <person name="Carro J."/>
            <person name="Camarero S."/>
            <person name="Ferreira P."/>
            <person name="Molpeceres G."/>
            <person name="Ruiz-Duenas F.J."/>
            <person name="Serrano A."/>
            <person name="Henrissat B."/>
            <person name="Drula E."/>
            <person name="Hughes K.W."/>
            <person name="Mata J.L."/>
            <person name="Ishikawa N.K."/>
            <person name="Vargas-Isla R."/>
            <person name="Ushijima S."/>
            <person name="Smith C.A."/>
            <person name="Ahrendt S."/>
            <person name="Andreopoulos W."/>
            <person name="He G."/>
            <person name="Labutti K."/>
            <person name="Lipzen A."/>
            <person name="Ng V."/>
            <person name="Sandor L."/>
            <person name="Barry K."/>
            <person name="Martinez A.T."/>
            <person name="Xiao Y."/>
            <person name="Gibbons J.G."/>
            <person name="Terashima K."/>
            <person name="Hibbett D.S."/>
            <person name="Grigoriev I.V."/>
        </authorList>
    </citation>
    <scope>NUCLEOTIDE SEQUENCE</scope>
    <source>
        <strain evidence="9">TFB10827</strain>
    </source>
</reference>
<keyword evidence="4 7" id="KW-1133">Transmembrane helix</keyword>
<protein>
    <recommendedName>
        <fullName evidence="8">DUF202 domain-containing protein</fullName>
    </recommendedName>
</protein>
<dbReference type="InterPro" id="IPR052053">
    <property type="entry name" value="IM_YidH-like"/>
</dbReference>
<feature type="compositionally biased region" description="Basic and acidic residues" evidence="6">
    <location>
        <begin position="1"/>
        <end position="10"/>
    </location>
</feature>
<organism evidence="9 10">
    <name type="scientific">Lentinula boryana</name>
    <dbReference type="NCBI Taxonomy" id="40481"/>
    <lineage>
        <taxon>Eukaryota</taxon>
        <taxon>Fungi</taxon>
        <taxon>Dikarya</taxon>
        <taxon>Basidiomycota</taxon>
        <taxon>Agaricomycotina</taxon>
        <taxon>Agaricomycetes</taxon>
        <taxon>Agaricomycetidae</taxon>
        <taxon>Agaricales</taxon>
        <taxon>Marasmiineae</taxon>
        <taxon>Omphalotaceae</taxon>
        <taxon>Lentinula</taxon>
    </lineage>
</organism>
<feature type="transmembrane region" description="Helical" evidence="7">
    <location>
        <begin position="208"/>
        <end position="233"/>
    </location>
</feature>
<keyword evidence="2" id="KW-1003">Cell membrane</keyword>
<evidence type="ECO:0000256" key="1">
    <source>
        <dbReference type="ARBA" id="ARBA00004651"/>
    </source>
</evidence>
<comment type="caution">
    <text evidence="9">The sequence shown here is derived from an EMBL/GenBank/DDBJ whole genome shotgun (WGS) entry which is preliminary data.</text>
</comment>
<evidence type="ECO:0000313" key="10">
    <source>
        <dbReference type="Proteomes" id="UP001163828"/>
    </source>
</evidence>
<evidence type="ECO:0000256" key="7">
    <source>
        <dbReference type="SAM" id="Phobius"/>
    </source>
</evidence>
<evidence type="ECO:0000256" key="3">
    <source>
        <dbReference type="ARBA" id="ARBA00022692"/>
    </source>
</evidence>
<evidence type="ECO:0000256" key="4">
    <source>
        <dbReference type="ARBA" id="ARBA00022989"/>
    </source>
</evidence>
<gene>
    <name evidence="9" type="ORF">F5050DRAFT_1808765</name>
</gene>
<dbReference type="Proteomes" id="UP001163828">
    <property type="component" value="Unassembled WGS sequence"/>
</dbReference>
<evidence type="ECO:0000256" key="2">
    <source>
        <dbReference type="ARBA" id="ARBA00022475"/>
    </source>
</evidence>
<keyword evidence="10" id="KW-1185">Reference proteome</keyword>
<evidence type="ECO:0000256" key="5">
    <source>
        <dbReference type="ARBA" id="ARBA00023136"/>
    </source>
</evidence>
<comment type="subcellular location">
    <subcellularLocation>
        <location evidence="1">Cell membrane</location>
        <topology evidence="1">Multi-pass membrane protein</topology>
    </subcellularLocation>
</comment>
<proteinExistence type="predicted"/>
<name>A0ABQ8QA06_9AGAR</name>
<dbReference type="PANTHER" id="PTHR34187:SF2">
    <property type="entry name" value="DUF202 DOMAIN-CONTAINING PROTEIN"/>
    <property type="match status" value="1"/>
</dbReference>
<dbReference type="EMBL" id="MU790658">
    <property type="protein sequence ID" value="KAJ3995325.1"/>
    <property type="molecule type" value="Genomic_DNA"/>
</dbReference>
<dbReference type="PANTHER" id="PTHR34187">
    <property type="entry name" value="FGR18P"/>
    <property type="match status" value="1"/>
</dbReference>
<evidence type="ECO:0000256" key="6">
    <source>
        <dbReference type="SAM" id="MobiDB-lite"/>
    </source>
</evidence>
<feature type="compositionally biased region" description="Polar residues" evidence="6">
    <location>
        <begin position="17"/>
        <end position="33"/>
    </location>
</feature>
<dbReference type="Pfam" id="PF02656">
    <property type="entry name" value="DUF202"/>
    <property type="match status" value="1"/>
</dbReference>
<feature type="transmembrane region" description="Helical" evidence="7">
    <location>
        <begin position="175"/>
        <end position="196"/>
    </location>
</feature>